<dbReference type="AlphaFoldDB" id="A0A1L3GJ15"/>
<reference evidence="2 3" key="1">
    <citation type="journal article" date="2017" name="Genome Announc.">
        <title>Complete Genome Sequences of Two Acetylene-Fermenting Pelobacter acetylenicus Strains.</title>
        <authorList>
            <person name="Sutton J.M."/>
            <person name="Baesman S.M."/>
            <person name="Fierst J.L."/>
            <person name="Poret-Peterson A.T."/>
            <person name="Oremland R.S."/>
            <person name="Dunlap D.S."/>
            <person name="Akob D.M."/>
        </authorList>
    </citation>
    <scope>NUCLEOTIDE SEQUENCE [LARGE SCALE GENOMIC DNA]</scope>
    <source>
        <strain evidence="2 3">DSM 3247</strain>
    </source>
</reference>
<protein>
    <recommendedName>
        <fullName evidence="4">Glucokinase</fullName>
    </recommendedName>
</protein>
<dbReference type="OrthoDB" id="9810372at2"/>
<dbReference type="PROSITE" id="PS01125">
    <property type="entry name" value="ROK"/>
    <property type="match status" value="1"/>
</dbReference>
<gene>
    <name evidence="2" type="ORF">A7E75_13580</name>
</gene>
<dbReference type="Proteomes" id="UP000182264">
    <property type="component" value="Chromosome"/>
</dbReference>
<dbReference type="Gene3D" id="3.30.420.40">
    <property type="match status" value="2"/>
</dbReference>
<proteinExistence type="inferred from homology"/>
<organism evidence="2 3">
    <name type="scientific">Syntrophotalea acetylenica</name>
    <name type="common">Pelobacter acetylenicus</name>
    <dbReference type="NCBI Taxonomy" id="29542"/>
    <lineage>
        <taxon>Bacteria</taxon>
        <taxon>Pseudomonadati</taxon>
        <taxon>Thermodesulfobacteriota</taxon>
        <taxon>Desulfuromonadia</taxon>
        <taxon>Desulfuromonadales</taxon>
        <taxon>Syntrophotaleaceae</taxon>
        <taxon>Syntrophotalea</taxon>
    </lineage>
</organism>
<dbReference type="RefSeq" id="WP_072287769.1">
    <property type="nucleotide sequence ID" value="NZ_CP015455.1"/>
</dbReference>
<dbReference type="KEGG" id="pace:A6070_07615"/>
<dbReference type="PANTHER" id="PTHR18964:SF149">
    <property type="entry name" value="BIFUNCTIONAL UDP-N-ACETYLGLUCOSAMINE 2-EPIMERASE_N-ACETYLMANNOSAMINE KINASE"/>
    <property type="match status" value="1"/>
</dbReference>
<name>A0A1L3GJ15_SYNAC</name>
<evidence type="ECO:0000313" key="2">
    <source>
        <dbReference type="EMBL" id="APG25922.1"/>
    </source>
</evidence>
<dbReference type="Pfam" id="PF00480">
    <property type="entry name" value="ROK"/>
    <property type="match status" value="1"/>
</dbReference>
<dbReference type="PANTHER" id="PTHR18964">
    <property type="entry name" value="ROK (REPRESSOR, ORF, KINASE) FAMILY"/>
    <property type="match status" value="1"/>
</dbReference>
<accession>A0A1L3GJ15</accession>
<dbReference type="InterPro" id="IPR043129">
    <property type="entry name" value="ATPase_NBD"/>
</dbReference>
<evidence type="ECO:0000313" key="3">
    <source>
        <dbReference type="Proteomes" id="UP000182264"/>
    </source>
</evidence>
<evidence type="ECO:0008006" key="4">
    <source>
        <dbReference type="Google" id="ProtNLM"/>
    </source>
</evidence>
<comment type="similarity">
    <text evidence="1">Belongs to the ROK (NagC/XylR) family.</text>
</comment>
<evidence type="ECO:0000256" key="1">
    <source>
        <dbReference type="ARBA" id="ARBA00006479"/>
    </source>
</evidence>
<dbReference type="InterPro" id="IPR049874">
    <property type="entry name" value="ROK_cs"/>
</dbReference>
<sequence>MKQQTVIGIDLGGTNCRGALVGANGEIVAPQRIETAIAEGFDVFWARLVDFCRSLMGEGELRGCPVAGLGIGVPGLVARDGTVREAPNLAALDGFALTSRLEAELGIAVRVVNDVNAIALGEAQRGAGRAFGSFLMMTLGTGVGGGLILARQLWYGADGAAGEIGHVVVRPGGYPCGCGSRGCLEQYAAGPSILRAFHQLRSRSAMVAPRYARIRSAEEVAAAARQGCEAAQQAFAMAGCCIGQVLAGVANLLNLDGVVIGGGVADSFDLFIPSLRTEIDRRAFGVTAQRLQVVKAALGSQAGILGAAQLVREMI</sequence>
<dbReference type="STRING" id="29542.A6070_07615"/>
<dbReference type="InterPro" id="IPR000600">
    <property type="entry name" value="ROK"/>
</dbReference>
<dbReference type="EMBL" id="CP015518">
    <property type="protein sequence ID" value="APG25922.1"/>
    <property type="molecule type" value="Genomic_DNA"/>
</dbReference>
<keyword evidence="3" id="KW-1185">Reference proteome</keyword>
<dbReference type="SUPFAM" id="SSF53067">
    <property type="entry name" value="Actin-like ATPase domain"/>
    <property type="match status" value="1"/>
</dbReference>